<gene>
    <name evidence="3" type="ORF">GM418_10250</name>
</gene>
<evidence type="ECO:0000259" key="2">
    <source>
        <dbReference type="Pfam" id="PF17189"/>
    </source>
</evidence>
<name>A0A6I6K290_9BACT</name>
<dbReference type="Pfam" id="PF14587">
    <property type="entry name" value="Glyco_hydr_30_2"/>
    <property type="match status" value="1"/>
</dbReference>
<dbReference type="InterPro" id="IPR013780">
    <property type="entry name" value="Glyco_hydro_b"/>
</dbReference>
<dbReference type="GO" id="GO:0045493">
    <property type="term" value="P:xylan catabolic process"/>
    <property type="evidence" value="ECO:0007669"/>
    <property type="project" value="UniProtKB-KW"/>
</dbReference>
<evidence type="ECO:0000259" key="1">
    <source>
        <dbReference type="Pfam" id="PF14587"/>
    </source>
</evidence>
<dbReference type="SUPFAM" id="SSF51011">
    <property type="entry name" value="Glycosyl hydrolase domain"/>
    <property type="match status" value="1"/>
</dbReference>
<dbReference type="Gene3D" id="2.60.40.1180">
    <property type="entry name" value="Golgi alpha-mannosidase II"/>
    <property type="match status" value="1"/>
</dbReference>
<keyword evidence="3" id="KW-0326">Glycosidase</keyword>
<keyword evidence="3" id="KW-0624">Polysaccharide degradation</keyword>
<keyword evidence="4" id="KW-1185">Reference proteome</keyword>
<accession>A0A6I6K290</accession>
<reference evidence="3 4" key="1">
    <citation type="submission" date="2019-11" db="EMBL/GenBank/DDBJ databases">
        <authorList>
            <person name="Zheng R.K."/>
            <person name="Sun C.M."/>
        </authorList>
    </citation>
    <scope>NUCLEOTIDE SEQUENCE [LARGE SCALE GENOMIC DNA]</scope>
    <source>
        <strain evidence="3 4">WC007</strain>
    </source>
</reference>
<dbReference type="AlphaFoldDB" id="A0A6I6K290"/>
<dbReference type="InterPro" id="IPR039743">
    <property type="entry name" value="6GAL/EXGAL"/>
</dbReference>
<protein>
    <submittedName>
        <fullName evidence="3">Xylanase</fullName>
    </submittedName>
</protein>
<dbReference type="InterPro" id="IPR017853">
    <property type="entry name" value="GH"/>
</dbReference>
<dbReference type="InterPro" id="IPR033452">
    <property type="entry name" value="GH30_C"/>
</dbReference>
<dbReference type="Proteomes" id="UP000428260">
    <property type="component" value="Chromosome"/>
</dbReference>
<dbReference type="Pfam" id="PF17189">
    <property type="entry name" value="Glyco_hydro_30C"/>
    <property type="match status" value="1"/>
</dbReference>
<feature type="domain" description="Endo-beta-1,6-galactanase-like" evidence="1">
    <location>
        <begin position="55"/>
        <end position="416"/>
    </location>
</feature>
<dbReference type="EMBL" id="CP046401">
    <property type="protein sequence ID" value="QGY44024.1"/>
    <property type="molecule type" value="Genomic_DNA"/>
</dbReference>
<dbReference type="PANTHER" id="PTHR42767">
    <property type="entry name" value="ENDO-BETA-1,6-GALACTANASE"/>
    <property type="match status" value="1"/>
</dbReference>
<feature type="domain" description="Glycosyl hydrolase family 30 beta sandwich" evidence="2">
    <location>
        <begin position="445"/>
        <end position="530"/>
    </location>
</feature>
<dbReference type="Gene3D" id="3.20.20.80">
    <property type="entry name" value="Glycosidases"/>
    <property type="match status" value="1"/>
</dbReference>
<dbReference type="SUPFAM" id="SSF51445">
    <property type="entry name" value="(Trans)glycosidases"/>
    <property type="match status" value="1"/>
</dbReference>
<proteinExistence type="predicted"/>
<keyword evidence="3" id="KW-0119">Carbohydrate metabolism</keyword>
<dbReference type="PANTHER" id="PTHR42767:SF1">
    <property type="entry name" value="ENDO-BETA-1,6-GALACTANASE-LIKE DOMAIN-CONTAINING PROTEIN"/>
    <property type="match status" value="1"/>
</dbReference>
<evidence type="ECO:0000313" key="4">
    <source>
        <dbReference type="Proteomes" id="UP000428260"/>
    </source>
</evidence>
<dbReference type="KEGG" id="mcos:GM418_10250"/>
<sequence length="533" mass="59542">MKLPAELNSLLMRSSKKFHQSIIKMKQFIFILSIFSFLNLSCNSQSGTTPNGKTVEIKINQELTFQTIHNFGASDAWSCQFVGNWPEVQKNKVADLLFSLEENEDGSLRGIGLSCWRFNIGGGSADVEDKTGIDDSWRRAESFLQPDGTYNWQKQSGQRWFLNAAQQRGVETFIGFVNSPPVALTKNGKAFSSGGNSMNLTQENLPKYSDFLVEVTKNIQKNEGVLFDYLSPVNEPQWDWKGGQEGSPWTNNEIAELCRILGPDLKNAGLSTQIEITEAGQLNHFYEKANDVERGFQIEQFFSPASENYVGDVPNMAHKIAGHSYFTTTNNKVLKEVRTRVKNEINRVDSELEFWMSEFCILGDNDGFVGNGRDLGMETALFVANVIHADLTVAGASAWHWWLAVSPYDFKDGLVYIDKSKTGGRIYDSKLLWGLGNFSRFIRPGAERISVETNSEPELKASAYKNKGGDLVLVVINQSAEQKAVDLHLEAGETGFLKVYETSESNNLQPVKVKQDKGRFSVPAKSISTVLIK</sequence>
<dbReference type="GO" id="GO:0004553">
    <property type="term" value="F:hydrolase activity, hydrolyzing O-glycosyl compounds"/>
    <property type="evidence" value="ECO:0007669"/>
    <property type="project" value="InterPro"/>
</dbReference>
<organism evidence="3 4">
    <name type="scientific">Maribellus comscasis</name>
    <dbReference type="NCBI Taxonomy" id="2681766"/>
    <lineage>
        <taxon>Bacteria</taxon>
        <taxon>Pseudomonadati</taxon>
        <taxon>Bacteroidota</taxon>
        <taxon>Bacteroidia</taxon>
        <taxon>Marinilabiliales</taxon>
        <taxon>Prolixibacteraceae</taxon>
        <taxon>Maribellus</taxon>
    </lineage>
</organism>
<keyword evidence="3" id="KW-0378">Hydrolase</keyword>
<dbReference type="InterPro" id="IPR039514">
    <property type="entry name" value="6GAL-like"/>
</dbReference>
<keyword evidence="3" id="KW-0858">Xylan degradation</keyword>
<evidence type="ECO:0000313" key="3">
    <source>
        <dbReference type="EMBL" id="QGY44024.1"/>
    </source>
</evidence>